<accession>A0AAW9ZQ80</accession>
<protein>
    <submittedName>
        <fullName evidence="1">Uncharacterized protein</fullName>
    </submittedName>
</protein>
<evidence type="ECO:0000313" key="2">
    <source>
        <dbReference type="Proteomes" id="UP000548771"/>
    </source>
</evidence>
<dbReference type="Proteomes" id="UP000548771">
    <property type="component" value="Unassembled WGS sequence"/>
</dbReference>
<reference evidence="2" key="1">
    <citation type="journal article" date="2020" name="Syst. Appl. Microbiol.">
        <title>Clarifying the taxonomy of the causal agent of bacterial leaf spot of lettuce through a polyphasic approach reveals that Xanthomonas cynarae Trebaol et al. 2000 emend. Timilsina et al. 2019 is a later heterotypic synonym of Xanthomonas hortorum Vauterin et al. 1995.</title>
        <authorList>
            <person name="Moriniere L."/>
            <person name="Burlet A."/>
            <person name="Rosenthal E.R."/>
            <person name="Nesme X."/>
            <person name="Portier P."/>
            <person name="Bull C.T."/>
            <person name="Lavire C."/>
            <person name="Fischer-Le Saux M."/>
            <person name="Bertolla F."/>
        </authorList>
    </citation>
    <scope>NUCLEOTIDE SEQUENCE [LARGE SCALE GENOMIC DNA]</scope>
    <source>
        <strain evidence="2">CFBP2533</strain>
    </source>
</reference>
<name>A0AAW9ZQ80_9XANT</name>
<dbReference type="AlphaFoldDB" id="A0AAW9ZQ80"/>
<dbReference type="EMBL" id="SMDX01000003">
    <property type="protein sequence ID" value="NMI21129.1"/>
    <property type="molecule type" value="Genomic_DNA"/>
</dbReference>
<evidence type="ECO:0000313" key="1">
    <source>
        <dbReference type="EMBL" id="NMI21129.1"/>
    </source>
</evidence>
<proteinExistence type="predicted"/>
<organism evidence="1 2">
    <name type="scientific">Xanthomonas hortorum pv. pelargonii</name>
    <dbReference type="NCBI Taxonomy" id="453602"/>
    <lineage>
        <taxon>Bacteria</taxon>
        <taxon>Pseudomonadati</taxon>
        <taxon>Pseudomonadota</taxon>
        <taxon>Gammaproteobacteria</taxon>
        <taxon>Lysobacterales</taxon>
        <taxon>Lysobacteraceae</taxon>
        <taxon>Xanthomonas</taxon>
    </lineage>
</organism>
<sequence>MAGSGDARISTGRSEAMMVEATIKAFVEASISAEEFERKIQSDASFERLLKNEVQLPAYIQEADLYKHLISQDYSRIGSVYNVQKLLCSFLKKHEIAHSCSEKYGELFELTLKVQPKWLDLPWWYFSRTIDGLGDSQGKELVKILKDKIAQDFRFLKSAPKWLQGPDWPFVEGRPLVFLGQIDIGSLRHDTAHLYIFYDDHTGAFVNFSQSC</sequence>
<gene>
    <name evidence="1" type="ORF">E1J24_04360</name>
</gene>
<dbReference type="RefSeq" id="WP_168957492.1">
    <property type="nucleotide sequence ID" value="NZ_CP103838.1"/>
</dbReference>
<comment type="caution">
    <text evidence="1">The sequence shown here is derived from an EMBL/GenBank/DDBJ whole genome shotgun (WGS) entry which is preliminary data.</text>
</comment>